<keyword evidence="2" id="KW-1185">Reference proteome</keyword>
<evidence type="ECO:0000313" key="1">
    <source>
        <dbReference type="EMBL" id="OLR61600.1"/>
    </source>
</evidence>
<dbReference type="STRING" id="1465756.BIV18_09605"/>
<name>A0A1U7LWY0_9FIRM</name>
<proteinExistence type="predicted"/>
<dbReference type="EMBL" id="MJIH01000008">
    <property type="protein sequence ID" value="OLR61600.1"/>
    <property type="molecule type" value="Genomic_DNA"/>
</dbReference>
<comment type="caution">
    <text evidence="1">The sequence shown here is derived from an EMBL/GenBank/DDBJ whole genome shotgun (WGS) entry which is preliminary data.</text>
</comment>
<gene>
    <name evidence="1" type="ORF">BIV18_09605</name>
</gene>
<evidence type="ECO:0000313" key="2">
    <source>
        <dbReference type="Proteomes" id="UP000187166"/>
    </source>
</evidence>
<dbReference type="AlphaFoldDB" id="A0A1U7LWY0"/>
<reference evidence="1 2" key="1">
    <citation type="journal article" date="2016" name="Appl. Environ. Microbiol.">
        <title>Function and Phylogeny of Bacterial Butyryl Coenzyme A:Acetate Transferases and Their Diversity in the Proximal Colon of Swine.</title>
        <authorList>
            <person name="Trachsel J."/>
            <person name="Bayles D.O."/>
            <person name="Looft T."/>
            <person name="Levine U.Y."/>
            <person name="Allen H.K."/>
        </authorList>
    </citation>
    <scope>NUCLEOTIDE SEQUENCE [LARGE SCALE GENOMIC DNA]</scope>
    <source>
        <strain evidence="1 2">35-6-1</strain>
    </source>
</reference>
<protein>
    <submittedName>
        <fullName evidence="1">Uncharacterized protein</fullName>
    </submittedName>
</protein>
<organism evidence="1 2">
    <name type="scientific">Peptoniphilus porci</name>
    <dbReference type="NCBI Taxonomy" id="2652280"/>
    <lineage>
        <taxon>Bacteria</taxon>
        <taxon>Bacillati</taxon>
        <taxon>Bacillota</taxon>
        <taxon>Tissierellia</taxon>
        <taxon>Tissierellales</taxon>
        <taxon>Peptoniphilaceae</taxon>
        <taxon>Peptoniphilus</taxon>
    </lineage>
</organism>
<sequence length="318" mass="37637">MYFLNNQNLLEIDDSYHQVFKNPFHVNLALHEIPRMKDAGDLTDLDVKVCKLVHKFTFLDKQRIERLLGVEIKDRLESLVNMRVLNKFVLSNGYEDYPKVHDLDVPDIIKMKNKEVLEKDCYILYCLDMAGKVLLEKYTNLDLESWYTSENLIRANAVLKKLILSDFYINIMENTKQYTCEEFNLGRTFYVNKKPLTNDADLTMRLNNHKVNYILLTLRDEDFPQYLRSISERYEILLTTKSWKKYFFEIEESPVLLIICENTDLALRVGQFISQCTNIERFRLGVFENIRDIKLSDLGAFYKIEDDKLKKIKAGSFE</sequence>
<accession>A0A1U7LWY0</accession>
<dbReference type="Proteomes" id="UP000187166">
    <property type="component" value="Unassembled WGS sequence"/>
</dbReference>